<dbReference type="InterPro" id="IPR050546">
    <property type="entry name" value="Glycosyl_Hydrlase_16"/>
</dbReference>
<dbReference type="SUPFAM" id="SSF49899">
    <property type="entry name" value="Concanavalin A-like lectins/glucanases"/>
    <property type="match status" value="1"/>
</dbReference>
<keyword evidence="4" id="KW-1185">Reference proteome</keyword>
<dbReference type="OrthoDB" id="9809583at2"/>
<keyword evidence="3" id="KW-0378">Hydrolase</keyword>
<accession>A0A316U0J7</accession>
<gene>
    <name evidence="3" type="ORF">DDZ15_10370</name>
</gene>
<proteinExistence type="inferred from homology"/>
<protein>
    <submittedName>
        <fullName evidence="3">Glycosyl hydrolase family 16</fullName>
    </submittedName>
</protein>
<dbReference type="InterPro" id="IPR013320">
    <property type="entry name" value="ConA-like_dom_sf"/>
</dbReference>
<dbReference type="GO" id="GO:0005975">
    <property type="term" value="P:carbohydrate metabolic process"/>
    <property type="evidence" value="ECO:0007669"/>
    <property type="project" value="InterPro"/>
</dbReference>
<dbReference type="EMBL" id="QGGB01000007">
    <property type="protein sequence ID" value="PWN06226.1"/>
    <property type="molecule type" value="Genomic_DNA"/>
</dbReference>
<evidence type="ECO:0000313" key="3">
    <source>
        <dbReference type="EMBL" id="PWN06226.1"/>
    </source>
</evidence>
<name>A0A316U0J7_9BACT</name>
<dbReference type="Gene3D" id="2.60.120.200">
    <property type="match status" value="1"/>
</dbReference>
<dbReference type="AlphaFoldDB" id="A0A316U0J7"/>
<sequence>MTRSRILGSATPLLIISLFIVSSCVQDNGQEYTLVWSEEFEENSIDRETWVHWEGPAYNNELQYYTDRPENSYVEDGVLHLVAQREAFGGKEYTSARISTDSTSIGWQYGRFEARIRMPEGKGFWPAFWLMPMRDDGWPRGGEIDIMEYRGNEPYTTSAAVHFWVGGCEGTSLECRKYITDTHTVQSAKLSESFNIYALEWDESGLHWFLNETEFLHVPFTDIDARFDPFSTPFYIILNLAVGGNFLPNPDETTPFPQALEVDYVRVYKK</sequence>
<evidence type="ECO:0000259" key="2">
    <source>
        <dbReference type="PROSITE" id="PS51762"/>
    </source>
</evidence>
<dbReference type="GO" id="GO:0004553">
    <property type="term" value="F:hydrolase activity, hydrolyzing O-glycosyl compounds"/>
    <property type="evidence" value="ECO:0007669"/>
    <property type="project" value="InterPro"/>
</dbReference>
<feature type="domain" description="GH16" evidence="2">
    <location>
        <begin position="51"/>
        <end position="270"/>
    </location>
</feature>
<reference evidence="3 4" key="1">
    <citation type="submission" date="2018-05" db="EMBL/GenBank/DDBJ databases">
        <title>Rhodohalobacter halophilus gen. nov., sp. nov., a moderately halophilic member of the family Balneolaceae.</title>
        <authorList>
            <person name="Liu Z.-W."/>
        </authorList>
    </citation>
    <scope>NUCLEOTIDE SEQUENCE [LARGE SCALE GENOMIC DNA]</scope>
    <source>
        <strain evidence="3 4">8A47</strain>
    </source>
</reference>
<dbReference type="CDD" id="cd08023">
    <property type="entry name" value="GH16_laminarinase_like"/>
    <property type="match status" value="1"/>
</dbReference>
<dbReference type="RefSeq" id="WP_109647019.1">
    <property type="nucleotide sequence ID" value="NZ_QGGB01000007.1"/>
</dbReference>
<comment type="caution">
    <text evidence="3">The sequence shown here is derived from an EMBL/GenBank/DDBJ whole genome shotgun (WGS) entry which is preliminary data.</text>
</comment>
<dbReference type="PANTHER" id="PTHR10963">
    <property type="entry name" value="GLYCOSYL HYDROLASE-RELATED"/>
    <property type="match status" value="1"/>
</dbReference>
<dbReference type="PROSITE" id="PS51257">
    <property type="entry name" value="PROKAR_LIPOPROTEIN"/>
    <property type="match status" value="1"/>
</dbReference>
<comment type="similarity">
    <text evidence="1">Belongs to the glycosyl hydrolase 16 family.</text>
</comment>
<dbReference type="InterPro" id="IPR000757">
    <property type="entry name" value="Beta-glucanase-like"/>
</dbReference>
<organism evidence="3 4">
    <name type="scientific">Rhodohalobacter mucosus</name>
    <dbReference type="NCBI Taxonomy" id="2079485"/>
    <lineage>
        <taxon>Bacteria</taxon>
        <taxon>Pseudomonadati</taxon>
        <taxon>Balneolota</taxon>
        <taxon>Balneolia</taxon>
        <taxon>Balneolales</taxon>
        <taxon>Balneolaceae</taxon>
        <taxon>Rhodohalobacter</taxon>
    </lineage>
</organism>
<evidence type="ECO:0000256" key="1">
    <source>
        <dbReference type="ARBA" id="ARBA00006865"/>
    </source>
</evidence>
<dbReference type="Pfam" id="PF00722">
    <property type="entry name" value="Glyco_hydro_16"/>
    <property type="match status" value="1"/>
</dbReference>
<dbReference type="PROSITE" id="PS51762">
    <property type="entry name" value="GH16_2"/>
    <property type="match status" value="1"/>
</dbReference>
<dbReference type="Proteomes" id="UP000245533">
    <property type="component" value="Unassembled WGS sequence"/>
</dbReference>
<dbReference type="PANTHER" id="PTHR10963:SF55">
    <property type="entry name" value="GLYCOSIDE HYDROLASE FAMILY 16 PROTEIN"/>
    <property type="match status" value="1"/>
</dbReference>
<evidence type="ECO:0000313" key="4">
    <source>
        <dbReference type="Proteomes" id="UP000245533"/>
    </source>
</evidence>